<reference evidence="2" key="2">
    <citation type="submission" date="2020-11" db="EMBL/GenBank/DDBJ databases">
        <authorList>
            <consortium name="DOE Joint Genome Institute"/>
            <person name="Kuo A."/>
            <person name="Miyauchi S."/>
            <person name="Kiss E."/>
            <person name="Drula E."/>
            <person name="Kohler A."/>
            <person name="Sanchez-Garcia M."/>
            <person name="Andreopoulos B."/>
            <person name="Barry K.W."/>
            <person name="Bonito G."/>
            <person name="Buee M."/>
            <person name="Carver A."/>
            <person name="Chen C."/>
            <person name="Cichocki N."/>
            <person name="Clum A."/>
            <person name="Culley D."/>
            <person name="Crous P.W."/>
            <person name="Fauchery L."/>
            <person name="Girlanda M."/>
            <person name="Hayes R."/>
            <person name="Keri Z."/>
            <person name="Labutti K."/>
            <person name="Lipzen A."/>
            <person name="Lombard V."/>
            <person name="Magnuson J."/>
            <person name="Maillard F."/>
            <person name="Morin E."/>
            <person name="Murat C."/>
            <person name="Nolan M."/>
            <person name="Ohm R."/>
            <person name="Pangilinan J."/>
            <person name="Pereira M."/>
            <person name="Perotto S."/>
            <person name="Peter M."/>
            <person name="Riley R."/>
            <person name="Sitrit Y."/>
            <person name="Stielow B."/>
            <person name="Szollosi G."/>
            <person name="Zifcakova L."/>
            <person name="Stursova M."/>
            <person name="Spatafora J.W."/>
            <person name="Tedersoo L."/>
            <person name="Vaario L.-M."/>
            <person name="Yamada A."/>
            <person name="Yan M."/>
            <person name="Wang P."/>
            <person name="Xu J."/>
            <person name="Bruns T."/>
            <person name="Baldrian P."/>
            <person name="Vilgalys R."/>
            <person name="Henrissat B."/>
            <person name="Grigoriev I.V."/>
            <person name="Hibbett D."/>
            <person name="Nagy L.G."/>
            <person name="Martin F.M."/>
        </authorList>
    </citation>
    <scope>NUCLEOTIDE SEQUENCE</scope>
    <source>
        <strain evidence="2">UH-Tt-Lm1</strain>
    </source>
</reference>
<dbReference type="OrthoDB" id="10505645at2759"/>
<evidence type="ECO:0000313" key="2">
    <source>
        <dbReference type="EMBL" id="KAF9780769.1"/>
    </source>
</evidence>
<name>A0A9P6H6X0_9AGAM</name>
<organism evidence="2 3">
    <name type="scientific">Thelephora terrestris</name>
    <dbReference type="NCBI Taxonomy" id="56493"/>
    <lineage>
        <taxon>Eukaryota</taxon>
        <taxon>Fungi</taxon>
        <taxon>Dikarya</taxon>
        <taxon>Basidiomycota</taxon>
        <taxon>Agaricomycotina</taxon>
        <taxon>Agaricomycetes</taxon>
        <taxon>Thelephorales</taxon>
        <taxon>Thelephoraceae</taxon>
        <taxon>Thelephora</taxon>
    </lineage>
</organism>
<dbReference type="Proteomes" id="UP000736335">
    <property type="component" value="Unassembled WGS sequence"/>
</dbReference>
<feature type="region of interest" description="Disordered" evidence="1">
    <location>
        <begin position="198"/>
        <end position="218"/>
    </location>
</feature>
<sequence>MSIHGMGVLVFGRSRASAVPNYRCTADLPSPPPSPPYNMATSESRGVRYTTSKTDSHSAATVALNSDIKSLTISKGTVEPTLAKDLYDPVIAILTFVRDELIEEDSFVKLADLCSRTCHVLEAVGDLGSFREQVTDLGRILGNIESVVRTCANCATDSRERLHMSAEECVNTWRKELGEMLSFFDVRRCQSTEPYRTPLTSSLRGSQGRAVRLSPAGF</sequence>
<protein>
    <submittedName>
        <fullName evidence="2">Uncharacterized protein</fullName>
    </submittedName>
</protein>
<proteinExistence type="predicted"/>
<evidence type="ECO:0000256" key="1">
    <source>
        <dbReference type="SAM" id="MobiDB-lite"/>
    </source>
</evidence>
<dbReference type="AlphaFoldDB" id="A0A9P6H6X0"/>
<comment type="caution">
    <text evidence="2">The sequence shown here is derived from an EMBL/GenBank/DDBJ whole genome shotgun (WGS) entry which is preliminary data.</text>
</comment>
<keyword evidence="3" id="KW-1185">Reference proteome</keyword>
<reference evidence="2" key="1">
    <citation type="journal article" date="2020" name="Nat. Commun.">
        <title>Large-scale genome sequencing of mycorrhizal fungi provides insights into the early evolution of symbiotic traits.</title>
        <authorList>
            <person name="Miyauchi S."/>
            <person name="Kiss E."/>
            <person name="Kuo A."/>
            <person name="Drula E."/>
            <person name="Kohler A."/>
            <person name="Sanchez-Garcia M."/>
            <person name="Morin E."/>
            <person name="Andreopoulos B."/>
            <person name="Barry K.W."/>
            <person name="Bonito G."/>
            <person name="Buee M."/>
            <person name="Carver A."/>
            <person name="Chen C."/>
            <person name="Cichocki N."/>
            <person name="Clum A."/>
            <person name="Culley D."/>
            <person name="Crous P.W."/>
            <person name="Fauchery L."/>
            <person name="Girlanda M."/>
            <person name="Hayes R.D."/>
            <person name="Keri Z."/>
            <person name="LaButti K."/>
            <person name="Lipzen A."/>
            <person name="Lombard V."/>
            <person name="Magnuson J."/>
            <person name="Maillard F."/>
            <person name="Murat C."/>
            <person name="Nolan M."/>
            <person name="Ohm R.A."/>
            <person name="Pangilinan J."/>
            <person name="Pereira M.F."/>
            <person name="Perotto S."/>
            <person name="Peter M."/>
            <person name="Pfister S."/>
            <person name="Riley R."/>
            <person name="Sitrit Y."/>
            <person name="Stielow J.B."/>
            <person name="Szollosi G."/>
            <person name="Zifcakova L."/>
            <person name="Stursova M."/>
            <person name="Spatafora J.W."/>
            <person name="Tedersoo L."/>
            <person name="Vaario L.M."/>
            <person name="Yamada A."/>
            <person name="Yan M."/>
            <person name="Wang P."/>
            <person name="Xu J."/>
            <person name="Bruns T."/>
            <person name="Baldrian P."/>
            <person name="Vilgalys R."/>
            <person name="Dunand C."/>
            <person name="Henrissat B."/>
            <person name="Grigoriev I.V."/>
            <person name="Hibbett D."/>
            <person name="Nagy L.G."/>
            <person name="Martin F.M."/>
        </authorList>
    </citation>
    <scope>NUCLEOTIDE SEQUENCE</scope>
    <source>
        <strain evidence="2">UH-Tt-Lm1</strain>
    </source>
</reference>
<accession>A0A9P6H6X0</accession>
<evidence type="ECO:0000313" key="3">
    <source>
        <dbReference type="Proteomes" id="UP000736335"/>
    </source>
</evidence>
<gene>
    <name evidence="2" type="ORF">BJ322DRAFT_280487</name>
</gene>
<dbReference type="EMBL" id="WIUZ02000015">
    <property type="protein sequence ID" value="KAF9780769.1"/>
    <property type="molecule type" value="Genomic_DNA"/>
</dbReference>